<accession>A0A412TMT0</accession>
<comment type="similarity">
    <text evidence="1">Belongs to the peroxiredoxin family. AhpC/Prx1 subfamily.</text>
</comment>
<dbReference type="GO" id="GO:0008379">
    <property type="term" value="F:thioredoxin peroxidase activity"/>
    <property type="evidence" value="ECO:0007669"/>
    <property type="project" value="TreeGrafter"/>
</dbReference>
<name>A0A412TMT0_9BACT</name>
<comment type="function">
    <text evidence="7">Thiol-specific peroxidase that catalyzes the reduction of hydrogen peroxide and organic hydroperoxides to water and alcohols, respectively. Plays a role in cell protection against oxidative stress by detoxifying peroxides.</text>
</comment>
<dbReference type="HAMAP" id="MF_00401">
    <property type="entry name" value="Peroxiredoxin"/>
    <property type="match status" value="1"/>
</dbReference>
<keyword evidence="4 7" id="KW-0049">Antioxidant</keyword>
<evidence type="ECO:0000313" key="11">
    <source>
        <dbReference type="Proteomes" id="UP000284243"/>
    </source>
</evidence>
<dbReference type="EC" id="1.11.1.24" evidence="7"/>
<dbReference type="InterPro" id="IPR019479">
    <property type="entry name" value="Peroxiredoxin_C"/>
</dbReference>
<dbReference type="Pfam" id="PF10417">
    <property type="entry name" value="1-cysPrx_C"/>
    <property type="match status" value="1"/>
</dbReference>
<dbReference type="GO" id="GO:0042744">
    <property type="term" value="P:hydrogen peroxide catabolic process"/>
    <property type="evidence" value="ECO:0007669"/>
    <property type="project" value="TreeGrafter"/>
</dbReference>
<feature type="disulfide bond" description="Interchain (with Cys-221); in linked form" evidence="7">
    <location>
        <position position="53"/>
    </location>
</feature>
<dbReference type="NCBIfam" id="NF009668">
    <property type="entry name" value="PRK13189.1"/>
    <property type="match status" value="1"/>
</dbReference>
<protein>
    <recommendedName>
        <fullName evidence="7">Peroxiredoxin</fullName>
        <ecNumber evidence="7">1.11.1.24</ecNumber>
    </recommendedName>
    <alternativeName>
        <fullName evidence="7">Thioredoxin peroxidase</fullName>
    </alternativeName>
    <alternativeName>
        <fullName evidence="7">Thioredoxin-dependent peroxiredoxin</fullName>
    </alternativeName>
</protein>
<dbReference type="Gene3D" id="3.30.1020.10">
    <property type="entry name" value="Antioxidant, Horf6, Chain A, domain2"/>
    <property type="match status" value="1"/>
</dbReference>
<dbReference type="AlphaFoldDB" id="A0A412TMT0"/>
<dbReference type="InterPro" id="IPR050217">
    <property type="entry name" value="Peroxiredoxin"/>
</dbReference>
<comment type="subcellular location">
    <subcellularLocation>
        <location evidence="7">Cytoplasm</location>
    </subcellularLocation>
</comment>
<dbReference type="InterPro" id="IPR022915">
    <property type="entry name" value="Peroxiredoxin_TDXH"/>
</dbReference>
<dbReference type="GO" id="GO:0033554">
    <property type="term" value="P:cellular response to stress"/>
    <property type="evidence" value="ECO:0007669"/>
    <property type="project" value="TreeGrafter"/>
</dbReference>
<keyword evidence="6 7" id="KW-0676">Redox-active center</keyword>
<evidence type="ECO:0000256" key="4">
    <source>
        <dbReference type="ARBA" id="ARBA00022862"/>
    </source>
</evidence>
<evidence type="ECO:0000256" key="6">
    <source>
        <dbReference type="ARBA" id="ARBA00023284"/>
    </source>
</evidence>
<feature type="active site" description="Cysteine sulfenic acid (-SOH) intermediate; for peroxidase activity" evidence="8">
    <location>
        <position position="53"/>
    </location>
</feature>
<reference evidence="10 11" key="1">
    <citation type="submission" date="2018-08" db="EMBL/GenBank/DDBJ databases">
        <title>A genome reference for cultivated species of the human gut microbiota.</title>
        <authorList>
            <person name="Zou Y."/>
            <person name="Xue W."/>
            <person name="Luo G."/>
        </authorList>
    </citation>
    <scope>NUCLEOTIDE SEQUENCE [LARGE SCALE GENOMIC DNA]</scope>
    <source>
        <strain evidence="10 11">AF16-14</strain>
    </source>
</reference>
<comment type="catalytic activity">
    <reaction evidence="7">
        <text>a hydroperoxide + [thioredoxin]-dithiol = an alcohol + [thioredoxin]-disulfide + H2O</text>
        <dbReference type="Rhea" id="RHEA:62620"/>
        <dbReference type="Rhea" id="RHEA-COMP:10698"/>
        <dbReference type="Rhea" id="RHEA-COMP:10700"/>
        <dbReference type="ChEBI" id="CHEBI:15377"/>
        <dbReference type="ChEBI" id="CHEBI:29950"/>
        <dbReference type="ChEBI" id="CHEBI:30879"/>
        <dbReference type="ChEBI" id="CHEBI:35924"/>
        <dbReference type="ChEBI" id="CHEBI:50058"/>
        <dbReference type="EC" id="1.11.1.24"/>
    </reaction>
</comment>
<dbReference type="InterPro" id="IPR013766">
    <property type="entry name" value="Thioredoxin_domain"/>
</dbReference>
<keyword evidence="2 7" id="KW-0963">Cytoplasm</keyword>
<sequence>MDFTDETIPIPRIGDQAPVFDAVTTQGKIHFPLDFNGKWIILFSHPSDFTPVCTSEFVTFGAMTEEFKALNCQLIGLSVDGLYSHIAWLRTIREKIEYKGKKNVEVQFPLIADVTMEVAHLYGMIQPRESSTNAVRAVFYIDPQGIIRAIIYYPLALGRNFDELKRVLIGLQTIDKYGVALPADWRPGDEVIAPTPGSFNAANERMDKPASGTRCYDWFFCLKKLPAK</sequence>
<dbReference type="PANTHER" id="PTHR10681:SF171">
    <property type="entry name" value="PEROXIREDOXIN 4"/>
    <property type="match status" value="1"/>
</dbReference>
<evidence type="ECO:0000313" key="10">
    <source>
        <dbReference type="EMBL" id="RGU55061.1"/>
    </source>
</evidence>
<gene>
    <name evidence="10" type="ORF">DWW57_13895</name>
</gene>
<keyword evidence="7" id="KW-1015">Disulfide bond</keyword>
<proteinExistence type="inferred from homology"/>
<keyword evidence="5 7" id="KW-0560">Oxidoreductase</keyword>
<dbReference type="Proteomes" id="UP000284243">
    <property type="component" value="Unassembled WGS sequence"/>
</dbReference>
<comment type="caution">
    <text evidence="10">The sequence shown here is derived from an EMBL/GenBank/DDBJ whole genome shotgun (WGS) entry which is preliminary data.</text>
</comment>
<evidence type="ECO:0000256" key="8">
    <source>
        <dbReference type="PIRSR" id="PIRSR000239-1"/>
    </source>
</evidence>
<dbReference type="GO" id="GO:0006979">
    <property type="term" value="P:response to oxidative stress"/>
    <property type="evidence" value="ECO:0007669"/>
    <property type="project" value="TreeGrafter"/>
</dbReference>
<dbReference type="Pfam" id="PF00578">
    <property type="entry name" value="AhpC-TSA"/>
    <property type="match status" value="1"/>
</dbReference>
<dbReference type="PIRSF" id="PIRSF000239">
    <property type="entry name" value="AHPC"/>
    <property type="match status" value="1"/>
</dbReference>
<feature type="disulfide bond" description="Alternate" evidence="7">
    <location>
        <begin position="215"/>
        <end position="221"/>
    </location>
</feature>
<dbReference type="GO" id="GO:0045454">
    <property type="term" value="P:cell redox homeostasis"/>
    <property type="evidence" value="ECO:0007669"/>
    <property type="project" value="TreeGrafter"/>
</dbReference>
<dbReference type="InterPro" id="IPR036249">
    <property type="entry name" value="Thioredoxin-like_sf"/>
</dbReference>
<evidence type="ECO:0000256" key="7">
    <source>
        <dbReference type="HAMAP-Rule" id="MF_00401"/>
    </source>
</evidence>
<dbReference type="RefSeq" id="WP_022160053.1">
    <property type="nucleotide sequence ID" value="NZ_NFIG01000021.1"/>
</dbReference>
<dbReference type="EMBL" id="QRYC01000022">
    <property type="protein sequence ID" value="RGU55061.1"/>
    <property type="molecule type" value="Genomic_DNA"/>
</dbReference>
<dbReference type="GO" id="GO:0005829">
    <property type="term" value="C:cytosol"/>
    <property type="evidence" value="ECO:0007669"/>
    <property type="project" value="TreeGrafter"/>
</dbReference>
<evidence type="ECO:0000256" key="1">
    <source>
        <dbReference type="ARBA" id="ARBA00009796"/>
    </source>
</evidence>
<evidence type="ECO:0000256" key="5">
    <source>
        <dbReference type="ARBA" id="ARBA00023002"/>
    </source>
</evidence>
<evidence type="ECO:0000256" key="2">
    <source>
        <dbReference type="ARBA" id="ARBA00022490"/>
    </source>
</evidence>
<keyword evidence="3 7" id="KW-0575">Peroxidase</keyword>
<organism evidence="10 11">
    <name type="scientific">Odoribacter splanchnicus</name>
    <dbReference type="NCBI Taxonomy" id="28118"/>
    <lineage>
        <taxon>Bacteria</taxon>
        <taxon>Pseudomonadati</taxon>
        <taxon>Bacteroidota</taxon>
        <taxon>Bacteroidia</taxon>
        <taxon>Bacteroidales</taxon>
        <taxon>Odoribacteraceae</taxon>
        <taxon>Odoribacter</taxon>
    </lineage>
</organism>
<dbReference type="Gene3D" id="3.40.30.10">
    <property type="entry name" value="Glutaredoxin"/>
    <property type="match status" value="1"/>
</dbReference>
<dbReference type="InterPro" id="IPR000866">
    <property type="entry name" value="AhpC/TSA"/>
</dbReference>
<dbReference type="SUPFAM" id="SSF52833">
    <property type="entry name" value="Thioredoxin-like"/>
    <property type="match status" value="1"/>
</dbReference>
<feature type="binding site" evidence="7">
    <location>
        <position position="136"/>
    </location>
    <ligand>
        <name>substrate</name>
    </ligand>
</feature>
<dbReference type="InterPro" id="IPR024706">
    <property type="entry name" value="Peroxiredoxin_AhpC-typ"/>
</dbReference>
<feature type="disulfide bond" description="Interchain (with Cys-53); in linked form" evidence="7">
    <location>
        <position position="221"/>
    </location>
</feature>
<dbReference type="PROSITE" id="PS51352">
    <property type="entry name" value="THIOREDOXIN_2"/>
    <property type="match status" value="1"/>
</dbReference>
<comment type="miscellaneous">
    <text evidence="7">The active site is a conserved redox-active cysteine residue, the peroxidatic cysteine (C(P)), which makes the nucleophilic attack on the peroxide substrate. The peroxide oxidizes the C(P)-SH to cysteine sulfenic acid (C(P)-SOH), which then reacts with another cysteine residue, the resolving cysteine (C(R)), to form a disulfide bridge. The disulfide is subsequently reduced by an appropriate electron donor to complete the catalytic cycle. Although the primary sequence of this enzyme is similar to those of the 1-Cys Prx6 enzymes, its catalytic properties resemble those of the typical 2-Cys Prxs and C(R) is provided by the other dimeric subunit to form an intersubunit disulfide. The disulfide is subsequently reduced by thioredoxin.</text>
</comment>
<comment type="similarity">
    <text evidence="7">Belongs to the peroxiredoxin family. Prx6 subfamily.</text>
</comment>
<dbReference type="PANTHER" id="PTHR10681">
    <property type="entry name" value="THIOREDOXIN PEROXIDASE"/>
    <property type="match status" value="1"/>
</dbReference>
<feature type="domain" description="Thioredoxin" evidence="9">
    <location>
        <begin position="11"/>
        <end position="173"/>
    </location>
</feature>
<evidence type="ECO:0000256" key="3">
    <source>
        <dbReference type="ARBA" id="ARBA00022559"/>
    </source>
</evidence>
<evidence type="ECO:0000259" key="9">
    <source>
        <dbReference type="PROSITE" id="PS51352"/>
    </source>
</evidence>
<feature type="active site" description="Cysteine sulfenic acid (-SOH) intermediate" evidence="7">
    <location>
        <position position="53"/>
    </location>
</feature>
<comment type="subunit">
    <text evidence="7">Homodecamer. Pentamer of dimers that assemble into a ring structure.</text>
</comment>